<organism evidence="1">
    <name type="scientific">Lepeophtheirus salmonis</name>
    <name type="common">Salmon louse</name>
    <name type="synonym">Caligus salmonis</name>
    <dbReference type="NCBI Taxonomy" id="72036"/>
    <lineage>
        <taxon>Eukaryota</taxon>
        <taxon>Metazoa</taxon>
        <taxon>Ecdysozoa</taxon>
        <taxon>Arthropoda</taxon>
        <taxon>Crustacea</taxon>
        <taxon>Multicrustacea</taxon>
        <taxon>Hexanauplia</taxon>
        <taxon>Copepoda</taxon>
        <taxon>Siphonostomatoida</taxon>
        <taxon>Caligidae</taxon>
        <taxon>Lepeophtheirus</taxon>
    </lineage>
</organism>
<accession>A0A0K2TSI7</accession>
<evidence type="ECO:0000313" key="1">
    <source>
        <dbReference type="EMBL" id="CDW28978.1"/>
    </source>
</evidence>
<proteinExistence type="predicted"/>
<name>A0A0K2TSI7_LEPSM</name>
<dbReference type="EMBL" id="HACA01011617">
    <property type="protein sequence ID" value="CDW28978.1"/>
    <property type="molecule type" value="Transcribed_RNA"/>
</dbReference>
<sequence length="69" mass="8203">MTVTSGFLLDKHTKGVVEGGWHQGCRGANESKKSSKEHKRLIQKMAFFLYWWHKWPLHRQKAHPTHFFL</sequence>
<protein>
    <submittedName>
        <fullName evidence="1">Uncharacterized protein</fullName>
    </submittedName>
</protein>
<dbReference type="AlphaFoldDB" id="A0A0K2TSI7"/>
<reference evidence="1" key="1">
    <citation type="submission" date="2014-05" db="EMBL/GenBank/DDBJ databases">
        <authorList>
            <person name="Chronopoulou M."/>
        </authorList>
    </citation>
    <scope>NUCLEOTIDE SEQUENCE</scope>
    <source>
        <tissue evidence="1">Whole organism</tissue>
    </source>
</reference>